<organism evidence="2 3">
    <name type="scientific">Halobacteriovorax marinus</name>
    <dbReference type="NCBI Taxonomy" id="97084"/>
    <lineage>
        <taxon>Bacteria</taxon>
        <taxon>Pseudomonadati</taxon>
        <taxon>Bdellovibrionota</taxon>
        <taxon>Bacteriovoracia</taxon>
        <taxon>Bacteriovoracales</taxon>
        <taxon>Halobacteriovoraceae</taxon>
        <taxon>Halobacteriovorax</taxon>
    </lineage>
</organism>
<evidence type="ECO:0000313" key="3">
    <source>
        <dbReference type="Proteomes" id="UP000196531"/>
    </source>
</evidence>
<dbReference type="SUPFAM" id="SSF109604">
    <property type="entry name" value="HD-domain/PDEase-like"/>
    <property type="match status" value="1"/>
</dbReference>
<feature type="domain" description="HD-GYP" evidence="1">
    <location>
        <begin position="138"/>
        <end position="341"/>
    </location>
</feature>
<dbReference type="AlphaFoldDB" id="A0A1Y5F671"/>
<proteinExistence type="predicted"/>
<dbReference type="InterPro" id="IPR037522">
    <property type="entry name" value="HD_GYP_dom"/>
</dbReference>
<name>A0A1Y5F671_9BACT</name>
<dbReference type="InterPro" id="IPR003607">
    <property type="entry name" value="HD/PDEase_dom"/>
</dbReference>
<dbReference type="PROSITE" id="PS51832">
    <property type="entry name" value="HD_GYP"/>
    <property type="match status" value="1"/>
</dbReference>
<gene>
    <name evidence="2" type="ORF">A9Q84_07660</name>
</gene>
<dbReference type="Gene3D" id="1.10.3210.10">
    <property type="entry name" value="Hypothetical protein af1432"/>
    <property type="match status" value="1"/>
</dbReference>
<dbReference type="SMART" id="SM00471">
    <property type="entry name" value="HDc"/>
    <property type="match status" value="1"/>
</dbReference>
<evidence type="ECO:0000259" key="1">
    <source>
        <dbReference type="PROSITE" id="PS51832"/>
    </source>
</evidence>
<dbReference type="CDD" id="cd00077">
    <property type="entry name" value="HDc"/>
    <property type="match status" value="1"/>
</dbReference>
<dbReference type="EMBL" id="MAAO01000006">
    <property type="protein sequence ID" value="OUR96225.1"/>
    <property type="molecule type" value="Genomic_DNA"/>
</dbReference>
<dbReference type="Proteomes" id="UP000196531">
    <property type="component" value="Unassembled WGS sequence"/>
</dbReference>
<dbReference type="PANTHER" id="PTHR43155:SF2">
    <property type="entry name" value="CYCLIC DI-GMP PHOSPHODIESTERASE PA4108"/>
    <property type="match status" value="1"/>
</dbReference>
<dbReference type="Pfam" id="PF13487">
    <property type="entry name" value="HD_5"/>
    <property type="match status" value="1"/>
</dbReference>
<evidence type="ECO:0000313" key="2">
    <source>
        <dbReference type="EMBL" id="OUR96225.1"/>
    </source>
</evidence>
<sequence length="391" mass="44365">MSKVLTPKNNSYFSVGFNLILVGVDLPYDLYVNSSSNELKEKFVRIFPMHGKLINEDIQTFKKKYHQLYINEDQRDVYLKSLVDCAGLEDTEKTEVIKDSAIHYLDTIFDSTKEFSNEVLNETISGCRDSVESMVDVIKDYDVKQVQGLIADLSFHDFYTYDHSINVSMYCISIFKLLKPDAKREEIVMAGLGGLLHDLGKIKIPTHIINNAGKLDDEQFAMIKKHPRFGFDLVSKSDVDCPGIDFSVVKRIIYEHHENFNGTGYPEGLKEDEIHILARITSIADFFDAITTKRSYHEALSSEEALAIMSRSVGKKIDPKLFEVFSKSVSQVVNRTHNEELPDDFDPCQPHDVLPFQAVTAKKQKSNLFDKDEKSFGKVAGDSDFGKKKAS</sequence>
<dbReference type="PANTHER" id="PTHR43155">
    <property type="entry name" value="CYCLIC DI-GMP PHOSPHODIESTERASE PA4108-RELATED"/>
    <property type="match status" value="1"/>
</dbReference>
<comment type="caution">
    <text evidence="2">The sequence shown here is derived from an EMBL/GenBank/DDBJ whole genome shotgun (WGS) entry which is preliminary data.</text>
</comment>
<accession>A0A1Y5F671</accession>
<reference evidence="3" key="1">
    <citation type="journal article" date="2017" name="Proc. Natl. Acad. Sci. U.S.A.">
        <title>Simulation of Deepwater Horizon oil plume reveals substrate specialization within a complex community of hydrocarbon-degraders.</title>
        <authorList>
            <person name="Hu P."/>
            <person name="Dubinsky E.A."/>
            <person name="Probst A.J."/>
            <person name="Wang J."/>
            <person name="Sieber C.M.K."/>
            <person name="Tom L.M."/>
            <person name="Gardinali P."/>
            <person name="Banfield J.F."/>
            <person name="Atlas R.M."/>
            <person name="Andersen G.L."/>
        </authorList>
    </citation>
    <scope>NUCLEOTIDE SEQUENCE [LARGE SCALE GENOMIC DNA]</scope>
</reference>
<protein>
    <recommendedName>
        <fullName evidence="1">HD-GYP domain-containing protein</fullName>
    </recommendedName>
</protein>